<dbReference type="EMBL" id="GL883103">
    <property type="protein sequence ID" value="EGG07841.1"/>
    <property type="molecule type" value="Genomic_DNA"/>
</dbReference>
<dbReference type="RefSeq" id="XP_007409173.1">
    <property type="nucleotide sequence ID" value="XM_007409111.1"/>
</dbReference>
<name>F4RIF7_MELLP</name>
<sequence length="225" mass="25759">MPLNPHKTSPNQSKSSLVRRHLCVLMCRESYCSPIPPSLSKAEKEGLVARFPVGCQLFGKSSPTLIAITDLVKTGIHMNQDDDFEAVKMELMRWGLCCFSFDWESNLFDHVNTLALEVFWNSFNGAIESLAYKFKIDKDLLKRENILPVLLHQFKRDVVMYKGKCQNLEVLEYHYMVAKKKVKSGVDVNVTTIFHPRNYTVMGEFFKVTVTSGTCSVEELHFELP</sequence>
<evidence type="ECO:0000313" key="1">
    <source>
        <dbReference type="EMBL" id="EGG07841.1"/>
    </source>
</evidence>
<reference evidence="2" key="1">
    <citation type="journal article" date="2011" name="Proc. Natl. Acad. Sci. U.S.A.">
        <title>Obligate biotrophy features unraveled by the genomic analysis of rust fungi.</title>
        <authorList>
            <person name="Duplessis S."/>
            <person name="Cuomo C.A."/>
            <person name="Lin Y.-C."/>
            <person name="Aerts A."/>
            <person name="Tisserant E."/>
            <person name="Veneault-Fourrey C."/>
            <person name="Joly D.L."/>
            <person name="Hacquard S."/>
            <person name="Amselem J."/>
            <person name="Cantarel B.L."/>
            <person name="Chiu R."/>
            <person name="Coutinho P.M."/>
            <person name="Feau N."/>
            <person name="Field M."/>
            <person name="Frey P."/>
            <person name="Gelhaye E."/>
            <person name="Goldberg J."/>
            <person name="Grabherr M.G."/>
            <person name="Kodira C.D."/>
            <person name="Kohler A."/>
            <person name="Kuees U."/>
            <person name="Lindquist E.A."/>
            <person name="Lucas S.M."/>
            <person name="Mago R."/>
            <person name="Mauceli E."/>
            <person name="Morin E."/>
            <person name="Murat C."/>
            <person name="Pangilinan J.L."/>
            <person name="Park R."/>
            <person name="Pearson M."/>
            <person name="Quesneville H."/>
            <person name="Rouhier N."/>
            <person name="Sakthikumar S."/>
            <person name="Salamov A.A."/>
            <person name="Schmutz J."/>
            <person name="Selles B."/>
            <person name="Shapiro H."/>
            <person name="Tanguay P."/>
            <person name="Tuskan G.A."/>
            <person name="Henrissat B."/>
            <person name="Van de Peer Y."/>
            <person name="Rouze P."/>
            <person name="Ellis J.G."/>
            <person name="Dodds P.N."/>
            <person name="Schein J.E."/>
            <person name="Zhong S."/>
            <person name="Hamelin R.C."/>
            <person name="Grigoriev I.V."/>
            <person name="Szabo L.J."/>
            <person name="Martin F."/>
        </authorList>
    </citation>
    <scope>NUCLEOTIDE SEQUENCE [LARGE SCALE GENOMIC DNA]</scope>
    <source>
        <strain evidence="2">98AG31 / pathotype 3-4-7</strain>
    </source>
</reference>
<dbReference type="KEGG" id="mlr:MELLADRAFT_105506"/>
<dbReference type="VEuPathDB" id="FungiDB:MELLADRAFT_105506"/>
<dbReference type="AlphaFoldDB" id="F4RIF7"/>
<accession>F4RIF7</accession>
<dbReference type="Proteomes" id="UP000001072">
    <property type="component" value="Unassembled WGS sequence"/>
</dbReference>
<dbReference type="InParanoid" id="F4RIF7"/>
<gene>
    <name evidence="1" type="ORF">MELLADRAFT_105506</name>
</gene>
<dbReference type="GeneID" id="18922630"/>
<proteinExistence type="predicted"/>
<dbReference type="HOGENOM" id="CLU_1230176_0_0_1"/>
<protein>
    <submittedName>
        <fullName evidence="1">Uncharacterized protein</fullName>
    </submittedName>
</protein>
<evidence type="ECO:0000313" key="2">
    <source>
        <dbReference type="Proteomes" id="UP000001072"/>
    </source>
</evidence>
<organism evidence="2">
    <name type="scientific">Melampsora larici-populina (strain 98AG31 / pathotype 3-4-7)</name>
    <name type="common">Poplar leaf rust fungus</name>
    <dbReference type="NCBI Taxonomy" id="747676"/>
    <lineage>
        <taxon>Eukaryota</taxon>
        <taxon>Fungi</taxon>
        <taxon>Dikarya</taxon>
        <taxon>Basidiomycota</taxon>
        <taxon>Pucciniomycotina</taxon>
        <taxon>Pucciniomycetes</taxon>
        <taxon>Pucciniales</taxon>
        <taxon>Melampsoraceae</taxon>
        <taxon>Melampsora</taxon>
    </lineage>
</organism>
<keyword evidence="2" id="KW-1185">Reference proteome</keyword>